<reference evidence="11 12" key="1">
    <citation type="journal article" date="2015" name="Nature">
        <title>rRNA introns, odd ribosomes, and small enigmatic genomes across a large radiation of phyla.</title>
        <authorList>
            <person name="Brown C.T."/>
            <person name="Hug L.A."/>
            <person name="Thomas B.C."/>
            <person name="Sharon I."/>
            <person name="Castelle C.J."/>
            <person name="Singh A."/>
            <person name="Wilkins M.J."/>
            <person name="Williams K.H."/>
            <person name="Banfield J.F."/>
        </authorList>
    </citation>
    <scope>NUCLEOTIDE SEQUENCE [LARGE SCALE GENOMIC DNA]</scope>
</reference>
<evidence type="ECO:0000313" key="12">
    <source>
        <dbReference type="Proteomes" id="UP000033865"/>
    </source>
</evidence>
<dbReference type="SMART" id="SM00490">
    <property type="entry name" value="HELICc"/>
    <property type="match status" value="1"/>
</dbReference>
<sequence length="691" mass="76632">MLKLRRGMATLYDKVSVLHGLGAVGAKALAKVGVKTVRDLLFYFPFRYEDYSKVKTISELIPGETVSLTAEIVSIEARPSRKSRVMVTEALVKDETGELTVKWFNQPFLTKSLKPGTRVSLAGATDLRAGLVLVNPRYEKISPDGETVHTGRIVPVYPRSGTVGEKRLRSAIKESLSAASKLADALPAAIREAEGFPSLAEAICSIHFPGRMAELDRAVARLKFDELFLHQLLFAEVKKDRKEQSAYQIPIAVSELKTFVASLPFALTNAQRLSAWEVIQDLAKEHPMNRLLEGDVGSGKTVVSAMAINAVLGSAHQAAYLAPTEILAKQQYQALCELLPRGSVALLTRAECEVGGEAIDRLGLQHRLKMDALVVVATHAILEEDWRFDRLALIVIDEQHRWGVRQRHELLARHLIAPHLLSMSATPMPRSLSLTIYGDLDLSVIGEMPKGRKPIETKVVFDKVETEMYRFVRGQLDEGYRVYIVCPLIDPSDRLGVASVSETAERLRRGHLKDYKVAELHGRMKTEEKEEAMRKFKDGSIPVLISTTVVEVGVDVPEATVMVIEGAERFGLAQLHQLRGRVGRSDKKSYCFLRPSGFLQGKSLERLQAMVRCQNGFQLAELDLEFRGPGNVFGNAQSGFPDFQLATLADVPLMKKARDLASRLLEEDPTLEGHPLLRDGLLAKSDELHLE</sequence>
<dbReference type="AlphaFoldDB" id="A0A0G1XYI9"/>
<dbReference type="EMBL" id="LCRN01000032">
    <property type="protein sequence ID" value="KKW35960.1"/>
    <property type="molecule type" value="Genomic_DNA"/>
</dbReference>
<dbReference type="Pfam" id="PF17191">
    <property type="entry name" value="RecG_wedge"/>
    <property type="match status" value="1"/>
</dbReference>
<keyword evidence="5" id="KW-0067">ATP-binding</keyword>
<evidence type="ECO:0000259" key="9">
    <source>
        <dbReference type="PROSITE" id="PS51192"/>
    </source>
</evidence>
<name>A0A0G1XYI9_9BACT</name>
<organism evidence="11 12">
    <name type="scientific">Candidatus Uhrbacteria bacterium GW2011_GWC2_53_7</name>
    <dbReference type="NCBI Taxonomy" id="1618986"/>
    <lineage>
        <taxon>Bacteria</taxon>
        <taxon>Candidatus Uhriibacteriota</taxon>
    </lineage>
</organism>
<keyword evidence="1" id="KW-0547">Nucleotide-binding</keyword>
<keyword evidence="3" id="KW-0378">Hydrolase</keyword>
<dbReference type="PATRIC" id="fig|1618986.3.peg.370"/>
<dbReference type="SUPFAM" id="SSF52540">
    <property type="entry name" value="P-loop containing nucleoside triphosphate hydrolases"/>
    <property type="match status" value="1"/>
</dbReference>
<comment type="caution">
    <text evidence="11">The sequence shown here is derived from an EMBL/GenBank/DDBJ whole genome shotgun (WGS) entry which is preliminary data.</text>
</comment>
<evidence type="ECO:0000256" key="5">
    <source>
        <dbReference type="ARBA" id="ARBA00022840"/>
    </source>
</evidence>
<dbReference type="InterPro" id="IPR014001">
    <property type="entry name" value="Helicase_ATP-bd"/>
</dbReference>
<keyword evidence="7" id="KW-0234">DNA repair</keyword>
<dbReference type="SMART" id="SM00487">
    <property type="entry name" value="DEXDc"/>
    <property type="match status" value="1"/>
</dbReference>
<dbReference type="InterPro" id="IPR012340">
    <property type="entry name" value="NA-bd_OB-fold"/>
</dbReference>
<dbReference type="GO" id="GO:0003678">
    <property type="term" value="F:DNA helicase activity"/>
    <property type="evidence" value="ECO:0007669"/>
    <property type="project" value="TreeGrafter"/>
</dbReference>
<dbReference type="GO" id="GO:0006281">
    <property type="term" value="P:DNA repair"/>
    <property type="evidence" value="ECO:0007669"/>
    <property type="project" value="UniProtKB-KW"/>
</dbReference>
<dbReference type="Proteomes" id="UP000033865">
    <property type="component" value="Unassembled WGS sequence"/>
</dbReference>
<evidence type="ECO:0000256" key="7">
    <source>
        <dbReference type="ARBA" id="ARBA00023204"/>
    </source>
</evidence>
<dbReference type="PANTHER" id="PTHR47964">
    <property type="entry name" value="ATP-DEPENDENT DNA HELICASE HOMOLOG RECG, CHLOROPLASTIC"/>
    <property type="match status" value="1"/>
</dbReference>
<evidence type="ECO:0000313" key="11">
    <source>
        <dbReference type="EMBL" id="KKW35960.1"/>
    </source>
</evidence>
<dbReference type="GO" id="GO:0003677">
    <property type="term" value="F:DNA binding"/>
    <property type="evidence" value="ECO:0007669"/>
    <property type="project" value="UniProtKB-KW"/>
</dbReference>
<dbReference type="Gene3D" id="3.40.50.300">
    <property type="entry name" value="P-loop containing nucleotide triphosphate hydrolases"/>
    <property type="match status" value="2"/>
</dbReference>
<dbReference type="InterPro" id="IPR001650">
    <property type="entry name" value="Helicase_C-like"/>
</dbReference>
<dbReference type="SUPFAM" id="SSF50249">
    <property type="entry name" value="Nucleic acid-binding proteins"/>
    <property type="match status" value="1"/>
</dbReference>
<dbReference type="NCBIfam" id="NF008168">
    <property type="entry name" value="PRK10917.2-2"/>
    <property type="match status" value="1"/>
</dbReference>
<evidence type="ECO:0000256" key="4">
    <source>
        <dbReference type="ARBA" id="ARBA00022806"/>
    </source>
</evidence>
<feature type="domain" description="Helicase ATP-binding" evidence="9">
    <location>
        <begin position="281"/>
        <end position="445"/>
    </location>
</feature>
<dbReference type="PROSITE" id="PS51194">
    <property type="entry name" value="HELICASE_CTER"/>
    <property type="match status" value="1"/>
</dbReference>
<gene>
    <name evidence="11" type="ORF">UY82_C0032G0004</name>
</gene>
<dbReference type="InterPro" id="IPR011545">
    <property type="entry name" value="DEAD/DEAH_box_helicase_dom"/>
</dbReference>
<dbReference type="Pfam" id="PF00271">
    <property type="entry name" value="Helicase_C"/>
    <property type="match status" value="1"/>
</dbReference>
<evidence type="ECO:0000259" key="10">
    <source>
        <dbReference type="PROSITE" id="PS51194"/>
    </source>
</evidence>
<dbReference type="GO" id="GO:0005524">
    <property type="term" value="F:ATP binding"/>
    <property type="evidence" value="ECO:0007669"/>
    <property type="project" value="UniProtKB-KW"/>
</dbReference>
<keyword evidence="2" id="KW-0227">DNA damage</keyword>
<evidence type="ECO:0000256" key="2">
    <source>
        <dbReference type="ARBA" id="ARBA00022763"/>
    </source>
</evidence>
<dbReference type="CDD" id="cd04488">
    <property type="entry name" value="RecG_wedge_OBF"/>
    <property type="match status" value="1"/>
</dbReference>
<evidence type="ECO:0000256" key="3">
    <source>
        <dbReference type="ARBA" id="ARBA00022801"/>
    </source>
</evidence>
<dbReference type="InterPro" id="IPR047112">
    <property type="entry name" value="RecG/Mfd"/>
</dbReference>
<dbReference type="InterPro" id="IPR027417">
    <property type="entry name" value="P-loop_NTPase"/>
</dbReference>
<dbReference type="PROSITE" id="PS51192">
    <property type="entry name" value="HELICASE_ATP_BIND_1"/>
    <property type="match status" value="1"/>
</dbReference>
<dbReference type="PANTHER" id="PTHR47964:SF1">
    <property type="entry name" value="ATP-DEPENDENT DNA HELICASE HOMOLOG RECG, CHLOROPLASTIC"/>
    <property type="match status" value="1"/>
</dbReference>
<accession>A0A0G1XYI9</accession>
<keyword evidence="4 11" id="KW-0347">Helicase</keyword>
<protein>
    <recommendedName>
        <fullName evidence="8">Probable DNA 3'-5' helicase RecG</fullName>
    </recommendedName>
</protein>
<evidence type="ECO:0000256" key="1">
    <source>
        <dbReference type="ARBA" id="ARBA00022741"/>
    </source>
</evidence>
<dbReference type="Pfam" id="PF00270">
    <property type="entry name" value="DEAD"/>
    <property type="match status" value="1"/>
</dbReference>
<evidence type="ECO:0000256" key="6">
    <source>
        <dbReference type="ARBA" id="ARBA00023125"/>
    </source>
</evidence>
<dbReference type="InterPro" id="IPR033454">
    <property type="entry name" value="RecG_wedge"/>
</dbReference>
<keyword evidence="6" id="KW-0238">DNA-binding</keyword>
<proteinExistence type="predicted"/>
<dbReference type="GO" id="GO:0016787">
    <property type="term" value="F:hydrolase activity"/>
    <property type="evidence" value="ECO:0007669"/>
    <property type="project" value="UniProtKB-KW"/>
</dbReference>
<evidence type="ECO:0000256" key="8">
    <source>
        <dbReference type="ARBA" id="ARBA00049819"/>
    </source>
</evidence>
<dbReference type="Gene3D" id="2.40.50.140">
    <property type="entry name" value="Nucleic acid-binding proteins"/>
    <property type="match status" value="1"/>
</dbReference>
<feature type="domain" description="Helicase C-terminal" evidence="10">
    <location>
        <begin position="456"/>
        <end position="625"/>
    </location>
</feature>
<dbReference type="InterPro" id="IPR045562">
    <property type="entry name" value="RecG_dom3_C"/>
</dbReference>
<dbReference type="Pfam" id="PF19833">
    <property type="entry name" value="RecG_dom3_C"/>
    <property type="match status" value="1"/>
</dbReference>